<dbReference type="EMBL" id="CP000554">
    <property type="protein sequence ID" value="ABM78541.1"/>
    <property type="molecule type" value="Genomic_DNA"/>
</dbReference>
<dbReference type="Proteomes" id="UP000002274">
    <property type="component" value="Chromosome"/>
</dbReference>
<gene>
    <name evidence="1" type="ordered locus">P9303_17991</name>
</gene>
<reference evidence="1 2" key="1">
    <citation type="journal article" date="2007" name="PLoS Genet.">
        <title>Patterns and implications of gene gain and loss in the evolution of Prochlorococcus.</title>
        <authorList>
            <person name="Kettler G.C."/>
            <person name="Martiny A.C."/>
            <person name="Huang K."/>
            <person name="Zucker J."/>
            <person name="Coleman M.L."/>
            <person name="Rodrigue S."/>
            <person name="Chen F."/>
            <person name="Lapidus A."/>
            <person name="Ferriera S."/>
            <person name="Johnson J."/>
            <person name="Steglich C."/>
            <person name="Church G.M."/>
            <person name="Richardson P."/>
            <person name="Chisholm S.W."/>
        </authorList>
    </citation>
    <scope>NUCLEOTIDE SEQUENCE [LARGE SCALE GENOMIC DNA]</scope>
    <source>
        <strain evidence="1 2">MIT 9303</strain>
    </source>
</reference>
<evidence type="ECO:0000313" key="2">
    <source>
        <dbReference type="Proteomes" id="UP000002274"/>
    </source>
</evidence>
<protein>
    <submittedName>
        <fullName evidence="1">Uncharacterized protein</fullName>
    </submittedName>
</protein>
<organism evidence="1 2">
    <name type="scientific">Prochlorococcus marinus (strain MIT 9303)</name>
    <dbReference type="NCBI Taxonomy" id="59922"/>
    <lineage>
        <taxon>Bacteria</taxon>
        <taxon>Bacillati</taxon>
        <taxon>Cyanobacteriota</taxon>
        <taxon>Cyanophyceae</taxon>
        <taxon>Synechococcales</taxon>
        <taxon>Prochlorococcaceae</taxon>
        <taxon>Prochlorococcus</taxon>
    </lineage>
</organism>
<evidence type="ECO:0000313" key="1">
    <source>
        <dbReference type="EMBL" id="ABM78541.1"/>
    </source>
</evidence>
<dbReference type="KEGG" id="pmf:P9303_17991"/>
<dbReference type="HOGENOM" id="CLU_3331550_0_0_3"/>
<accession>A2CAN1</accession>
<name>A2CAN1_PROM3</name>
<proteinExistence type="predicted"/>
<dbReference type="AlphaFoldDB" id="A2CAN1"/>
<sequence>MMSRFQTMVFAVSCIHLKFVIEEAKGHYPESYQSAELF</sequence>